<dbReference type="GeneID" id="65537897"/>
<evidence type="ECO:0000256" key="1">
    <source>
        <dbReference type="SAM" id="SignalP"/>
    </source>
</evidence>
<dbReference type="RefSeq" id="WP_068961914.1">
    <property type="nucleotide sequence ID" value="NZ_CAJTAP010000034.1"/>
</dbReference>
<dbReference type="Proteomes" id="UP000186351">
    <property type="component" value="Chromosome"/>
</dbReference>
<feature type="chain" id="PRO_5008529516" description="Linear amide C-N hydrolase" evidence="1">
    <location>
        <begin position="24"/>
        <end position="348"/>
    </location>
</feature>
<proteinExistence type="predicted"/>
<dbReference type="OrthoDB" id="238427at2"/>
<protein>
    <recommendedName>
        <fullName evidence="4">Linear amide C-N hydrolase</fullName>
    </recommendedName>
</protein>
<dbReference type="AlphaFoldDB" id="A0A1B1SD96"/>
<keyword evidence="1" id="KW-0732">Signal</keyword>
<gene>
    <name evidence="2" type="ORF">A4V02_13535</name>
</gene>
<evidence type="ECO:0000313" key="3">
    <source>
        <dbReference type="Proteomes" id="UP000186351"/>
    </source>
</evidence>
<dbReference type="PROSITE" id="PS51257">
    <property type="entry name" value="PROKAR_LIPOPROTEIN"/>
    <property type="match status" value="1"/>
</dbReference>
<evidence type="ECO:0008006" key="4">
    <source>
        <dbReference type="Google" id="ProtNLM"/>
    </source>
</evidence>
<name>A0A1B1SD96_9BACT</name>
<evidence type="ECO:0000313" key="2">
    <source>
        <dbReference type="EMBL" id="ANU64640.1"/>
    </source>
</evidence>
<dbReference type="Gene3D" id="3.60.60.10">
    <property type="entry name" value="Penicillin V Acylase, Chain A"/>
    <property type="match status" value="1"/>
</dbReference>
<organism evidence="2 3">
    <name type="scientific">Muribaculum intestinale</name>
    <dbReference type="NCBI Taxonomy" id="1796646"/>
    <lineage>
        <taxon>Bacteria</taxon>
        <taxon>Pseudomonadati</taxon>
        <taxon>Bacteroidota</taxon>
        <taxon>Bacteroidia</taxon>
        <taxon>Bacteroidales</taxon>
        <taxon>Muribaculaceae</taxon>
        <taxon>Muribaculum</taxon>
    </lineage>
</organism>
<dbReference type="KEGG" id="pary:A4V02_13535"/>
<sequence length="348" mass="37532">MKLSHGIIAAVLAVMCGASAIMACTSAIIGAGCSASGRMLLWKHRDTGTEHSFVAKVEPAGGLEYVALFNGGDSLLREAWVGVNEAGFAVMNTASYNLAPDTALVRDREGIVMSQALGTCRSVADFDSLLRSLPRPMGVQANFGVADGMGNGAYFETWDTGFRRIDLAGPDTLLVRTNYSHSGEKDGGFGYIRECSALSLLEPMAVSHSATPRAIFDSVSCSFYHSLMGYDPVAADTCAVWLVDQDFIPRYSTGASIIVELPAPGDDPRSAVMWTALGYPPCAELMRVSVDSIPGGLSAEGELYRSPVCDRAVEAKHRVFPIERGSGRHYIYLPELRRMLEEKRETKR</sequence>
<keyword evidence="3" id="KW-1185">Reference proteome</keyword>
<dbReference type="STRING" id="1796646.A4V02_13535"/>
<accession>A0A1B1SD96</accession>
<reference evidence="3" key="1">
    <citation type="submission" date="2016-04" db="EMBL/GenBank/DDBJ databases">
        <title>Complete Genome Sequences of Twelve Strains of a Stable Defined Moderately Diverse Mouse Microbiota 2 (sDMDMm2).</title>
        <authorList>
            <person name="Uchimura Y."/>
            <person name="Wyss M."/>
            <person name="Brugiroux S."/>
            <person name="Limenitakis J.P."/>
            <person name="Stecher B."/>
            <person name="McCoy K.D."/>
            <person name="Macpherson A.J."/>
        </authorList>
    </citation>
    <scope>NUCLEOTIDE SEQUENCE [LARGE SCALE GENOMIC DNA]</scope>
    <source>
        <strain evidence="3">YL27</strain>
    </source>
</reference>
<feature type="signal peptide" evidence="1">
    <location>
        <begin position="1"/>
        <end position="23"/>
    </location>
</feature>
<dbReference type="EMBL" id="CP015402">
    <property type="protein sequence ID" value="ANU64640.1"/>
    <property type="molecule type" value="Genomic_DNA"/>
</dbReference>
<accession>A0A1Z2XFQ1</accession>